<name>A0A2T3ZQR5_TRIA4</name>
<protein>
    <submittedName>
        <fullName evidence="2">Uncharacterized protein</fullName>
    </submittedName>
</protein>
<dbReference type="EMBL" id="KZ679256">
    <property type="protein sequence ID" value="PTB47147.1"/>
    <property type="molecule type" value="Genomic_DNA"/>
</dbReference>
<organism evidence="2 3">
    <name type="scientific">Trichoderma asperellum (strain ATCC 204424 / CBS 433.97 / NBRC 101777)</name>
    <dbReference type="NCBI Taxonomy" id="1042311"/>
    <lineage>
        <taxon>Eukaryota</taxon>
        <taxon>Fungi</taxon>
        <taxon>Dikarya</taxon>
        <taxon>Ascomycota</taxon>
        <taxon>Pezizomycotina</taxon>
        <taxon>Sordariomycetes</taxon>
        <taxon>Hypocreomycetidae</taxon>
        <taxon>Hypocreales</taxon>
        <taxon>Hypocreaceae</taxon>
        <taxon>Trichoderma</taxon>
    </lineage>
</organism>
<accession>A0A2T3ZQR5</accession>
<keyword evidence="3" id="KW-1185">Reference proteome</keyword>
<dbReference type="AlphaFoldDB" id="A0A2T3ZQR5"/>
<keyword evidence="1" id="KW-1133">Transmembrane helix</keyword>
<dbReference type="Proteomes" id="UP000240493">
    <property type="component" value="Unassembled WGS sequence"/>
</dbReference>
<keyword evidence="1" id="KW-0472">Membrane</keyword>
<feature type="transmembrane region" description="Helical" evidence="1">
    <location>
        <begin position="12"/>
        <end position="32"/>
    </location>
</feature>
<keyword evidence="1" id="KW-0812">Transmembrane</keyword>
<evidence type="ECO:0000313" key="2">
    <source>
        <dbReference type="EMBL" id="PTB47147.1"/>
    </source>
</evidence>
<reference evidence="2 3" key="1">
    <citation type="submission" date="2016-07" db="EMBL/GenBank/DDBJ databases">
        <title>Multiple horizontal gene transfer events from other fungi enriched the ability of initially mycotrophic Trichoderma (Ascomycota) to feed on dead plant biomass.</title>
        <authorList>
            <consortium name="DOE Joint Genome Institute"/>
            <person name="Aerts A."/>
            <person name="Atanasova L."/>
            <person name="Chenthamara K."/>
            <person name="Zhang J."/>
            <person name="Grujic M."/>
            <person name="Henrissat B."/>
            <person name="Kuo A."/>
            <person name="Salamov A."/>
            <person name="Lipzen A."/>
            <person name="Labutti K."/>
            <person name="Barry K."/>
            <person name="Miao Y."/>
            <person name="Rahimi M.J."/>
            <person name="Shen Q."/>
            <person name="Grigoriev I.V."/>
            <person name="Kubicek C.P."/>
            <person name="Druzhinina I.S."/>
        </authorList>
    </citation>
    <scope>NUCLEOTIDE SEQUENCE [LARGE SCALE GENOMIC DNA]</scope>
    <source>
        <strain evidence="2 3">CBS 433.97</strain>
    </source>
</reference>
<evidence type="ECO:0000313" key="3">
    <source>
        <dbReference type="Proteomes" id="UP000240493"/>
    </source>
</evidence>
<gene>
    <name evidence="2" type="ORF">M441DRAFT_232256</name>
</gene>
<sequence>MQCPVLEVFSIFPIIGSWAASVTGSWAAWVLLLHCMRTTLDEALAFPLPLRWSPLSWPSGHPMEAKHQPGKLGLDPVGPLKTLRDPCPWAPPRPSFLAILTSAGCHCIHAKMYGWALVLQSDFLGLSESR</sequence>
<evidence type="ECO:0000256" key="1">
    <source>
        <dbReference type="SAM" id="Phobius"/>
    </source>
</evidence>
<proteinExistence type="predicted"/>